<feature type="non-terminal residue" evidence="1">
    <location>
        <position position="1"/>
    </location>
</feature>
<protein>
    <submittedName>
        <fullName evidence="1">Uncharacterized protein</fullName>
    </submittedName>
</protein>
<accession>X0V2V9</accession>
<organism evidence="1">
    <name type="scientific">marine sediment metagenome</name>
    <dbReference type="NCBI Taxonomy" id="412755"/>
    <lineage>
        <taxon>unclassified sequences</taxon>
        <taxon>metagenomes</taxon>
        <taxon>ecological metagenomes</taxon>
    </lineage>
</organism>
<dbReference type="EMBL" id="BARS01021627">
    <property type="protein sequence ID" value="GAG05762.1"/>
    <property type="molecule type" value="Genomic_DNA"/>
</dbReference>
<evidence type="ECO:0000313" key="1">
    <source>
        <dbReference type="EMBL" id="GAG05762.1"/>
    </source>
</evidence>
<proteinExistence type="predicted"/>
<reference evidence="1" key="1">
    <citation type="journal article" date="2014" name="Front. Microbiol.">
        <title>High frequency of phylogenetically diverse reductive dehalogenase-homologous genes in deep subseafloor sedimentary metagenomes.</title>
        <authorList>
            <person name="Kawai M."/>
            <person name="Futagami T."/>
            <person name="Toyoda A."/>
            <person name="Takaki Y."/>
            <person name="Nishi S."/>
            <person name="Hori S."/>
            <person name="Arai W."/>
            <person name="Tsubouchi T."/>
            <person name="Morono Y."/>
            <person name="Uchiyama I."/>
            <person name="Ito T."/>
            <person name="Fujiyama A."/>
            <person name="Inagaki F."/>
            <person name="Takami H."/>
        </authorList>
    </citation>
    <scope>NUCLEOTIDE SEQUENCE</scope>
    <source>
        <strain evidence="1">Expedition CK06-06</strain>
    </source>
</reference>
<gene>
    <name evidence="1" type="ORF">S01H1_34701</name>
</gene>
<comment type="caution">
    <text evidence="1">The sequence shown here is derived from an EMBL/GenBank/DDBJ whole genome shotgun (WGS) entry which is preliminary data.</text>
</comment>
<sequence>LNQANDPVTPSLTDWSEIRFIGVYNASETYALGDVAQDSDGKLWRSVVGSNIGNTPSADDGSNWLPAIDGSKIPEIEALDTSTTTVIPHTGGGALTALRVNELRDADSGYTLPLANSVSANQTITITLPLRYATGAIVTRAGSDTIESDVSDTTITFTGPTEITLTSDGSSAWSL</sequence>
<dbReference type="AlphaFoldDB" id="X0V2V9"/>
<name>X0V2V9_9ZZZZ</name>